<dbReference type="AlphaFoldDB" id="A0AAE0JQ04"/>
<sequence length="238" mass="27508">MSGNQDDKTKPVYHSYHSYLFSELEKEFKTKVEGPYVTKFVDEYGAFYQGQISRDQVDALKALVADELMWSRYIYGKPEVGLTPEQGSSIIARFKAKIAKLEEEHADEKKKLQSEHTAAHEAFLKGACQNYSSQIEKLCAENKRLKEENAEVKCLKENLIKNEVKQYDKFEVLLAEKMDLEKDITRKEAKIKGLEDEVAELKKDNAELEKGLAKLGELPKKRRISKRRLLSSRTRTKR</sequence>
<dbReference type="Gene3D" id="1.10.287.1490">
    <property type="match status" value="1"/>
</dbReference>
<dbReference type="Proteomes" id="UP001278500">
    <property type="component" value="Unassembled WGS sequence"/>
</dbReference>
<evidence type="ECO:0000313" key="2">
    <source>
        <dbReference type="EMBL" id="KAK3355571.1"/>
    </source>
</evidence>
<reference evidence="2" key="2">
    <citation type="submission" date="2023-06" db="EMBL/GenBank/DDBJ databases">
        <authorList>
            <consortium name="Lawrence Berkeley National Laboratory"/>
            <person name="Haridas S."/>
            <person name="Hensen N."/>
            <person name="Bonometti L."/>
            <person name="Westerberg I."/>
            <person name="Brannstrom I.O."/>
            <person name="Guillou S."/>
            <person name="Cros-Aarteil S."/>
            <person name="Calhoun S."/>
            <person name="Kuo A."/>
            <person name="Mondo S."/>
            <person name="Pangilinan J."/>
            <person name="Riley R."/>
            <person name="Labutti K."/>
            <person name="Andreopoulos B."/>
            <person name="Lipzen A."/>
            <person name="Chen C."/>
            <person name="Yanf M."/>
            <person name="Daum C."/>
            <person name="Ng V."/>
            <person name="Clum A."/>
            <person name="Steindorff A."/>
            <person name="Ohm R."/>
            <person name="Martin F."/>
            <person name="Silar P."/>
            <person name="Natvig D."/>
            <person name="Lalanne C."/>
            <person name="Gautier V."/>
            <person name="Ament-Velasquez S.L."/>
            <person name="Kruys A."/>
            <person name="Hutchinson M.I."/>
            <person name="Powell A.J."/>
            <person name="Barry K."/>
            <person name="Miller A.N."/>
            <person name="Grigoriev I.V."/>
            <person name="Debuchy R."/>
            <person name="Gladieux P."/>
            <person name="Thoren M.H."/>
            <person name="Johannesson H."/>
        </authorList>
    </citation>
    <scope>NUCLEOTIDE SEQUENCE</scope>
    <source>
        <strain evidence="2">CBS 560.94</strain>
    </source>
</reference>
<proteinExistence type="predicted"/>
<accession>A0AAE0JQ04</accession>
<evidence type="ECO:0000313" key="3">
    <source>
        <dbReference type="Proteomes" id="UP001278500"/>
    </source>
</evidence>
<protein>
    <submittedName>
        <fullName evidence="2">Uncharacterized protein</fullName>
    </submittedName>
</protein>
<comment type="caution">
    <text evidence="2">The sequence shown here is derived from an EMBL/GenBank/DDBJ whole genome shotgun (WGS) entry which is preliminary data.</text>
</comment>
<reference evidence="2" key="1">
    <citation type="journal article" date="2023" name="Mol. Phylogenet. Evol.">
        <title>Genome-scale phylogeny and comparative genomics of the fungal order Sordariales.</title>
        <authorList>
            <person name="Hensen N."/>
            <person name="Bonometti L."/>
            <person name="Westerberg I."/>
            <person name="Brannstrom I.O."/>
            <person name="Guillou S."/>
            <person name="Cros-Aarteil S."/>
            <person name="Calhoun S."/>
            <person name="Haridas S."/>
            <person name="Kuo A."/>
            <person name="Mondo S."/>
            <person name="Pangilinan J."/>
            <person name="Riley R."/>
            <person name="LaButti K."/>
            <person name="Andreopoulos B."/>
            <person name="Lipzen A."/>
            <person name="Chen C."/>
            <person name="Yan M."/>
            <person name="Daum C."/>
            <person name="Ng V."/>
            <person name="Clum A."/>
            <person name="Steindorff A."/>
            <person name="Ohm R.A."/>
            <person name="Martin F."/>
            <person name="Silar P."/>
            <person name="Natvig D.O."/>
            <person name="Lalanne C."/>
            <person name="Gautier V."/>
            <person name="Ament-Velasquez S.L."/>
            <person name="Kruys A."/>
            <person name="Hutchinson M.I."/>
            <person name="Powell A.J."/>
            <person name="Barry K."/>
            <person name="Miller A.N."/>
            <person name="Grigoriev I.V."/>
            <person name="Debuchy R."/>
            <person name="Gladieux P."/>
            <person name="Hiltunen Thoren M."/>
            <person name="Johannesson H."/>
        </authorList>
    </citation>
    <scope>NUCLEOTIDE SEQUENCE</scope>
    <source>
        <strain evidence="2">CBS 560.94</strain>
    </source>
</reference>
<feature type="coiled-coil region" evidence="1">
    <location>
        <begin position="91"/>
        <end position="218"/>
    </location>
</feature>
<evidence type="ECO:0000256" key="1">
    <source>
        <dbReference type="SAM" id="Coils"/>
    </source>
</evidence>
<dbReference type="EMBL" id="JAUEPP010000001">
    <property type="protein sequence ID" value="KAK3355571.1"/>
    <property type="molecule type" value="Genomic_DNA"/>
</dbReference>
<name>A0AAE0JQ04_9PEZI</name>
<organism evidence="2 3">
    <name type="scientific">Neurospora tetraspora</name>
    <dbReference type="NCBI Taxonomy" id="94610"/>
    <lineage>
        <taxon>Eukaryota</taxon>
        <taxon>Fungi</taxon>
        <taxon>Dikarya</taxon>
        <taxon>Ascomycota</taxon>
        <taxon>Pezizomycotina</taxon>
        <taxon>Sordariomycetes</taxon>
        <taxon>Sordariomycetidae</taxon>
        <taxon>Sordariales</taxon>
        <taxon>Sordariaceae</taxon>
        <taxon>Neurospora</taxon>
    </lineage>
</organism>
<keyword evidence="3" id="KW-1185">Reference proteome</keyword>
<keyword evidence="1" id="KW-0175">Coiled coil</keyword>
<dbReference type="GeneID" id="87865148"/>
<gene>
    <name evidence="2" type="ORF">B0H65DRAFT_505454</name>
</gene>
<dbReference type="RefSeq" id="XP_062686949.1">
    <property type="nucleotide sequence ID" value="XM_062827994.1"/>
</dbReference>